<evidence type="ECO:0000259" key="2">
    <source>
        <dbReference type="Pfam" id="PF19077"/>
    </source>
</evidence>
<feature type="domain" description="Bacterial Ig-like" evidence="2">
    <location>
        <begin position="1255"/>
        <end position="1332"/>
    </location>
</feature>
<evidence type="ECO:0000313" key="3">
    <source>
        <dbReference type="EMBL" id="XBV43397.1"/>
    </source>
</evidence>
<feature type="region of interest" description="Disordered" evidence="1">
    <location>
        <begin position="1042"/>
        <end position="1067"/>
    </location>
</feature>
<feature type="domain" description="Bacterial Ig-like" evidence="2">
    <location>
        <begin position="1352"/>
        <end position="1433"/>
    </location>
</feature>
<feature type="domain" description="Bacterial Ig-like" evidence="2">
    <location>
        <begin position="430"/>
        <end position="512"/>
    </location>
</feature>
<feature type="domain" description="Bacterial Ig-like" evidence="2">
    <location>
        <begin position="1148"/>
        <end position="1230"/>
    </location>
</feature>
<feature type="compositionally biased region" description="Polar residues" evidence="1">
    <location>
        <begin position="635"/>
        <end position="654"/>
    </location>
</feature>
<feature type="compositionally biased region" description="Polar residues" evidence="1">
    <location>
        <begin position="945"/>
        <end position="966"/>
    </location>
</feature>
<feature type="domain" description="Bacterial Ig-like" evidence="2">
    <location>
        <begin position="842"/>
        <end position="924"/>
    </location>
</feature>
<sequence length="2376" mass="253585">MNDLLARSPVIYRESADGKLVFGNSKTALEPGGFIELVIGTDIFRVPVNDEGFYRWEAPTPYADGEYSFSLRHFDAAGNRSTPTLGIQIVDTTPPDAPELVNLYDDQGAVTGSFDPGKATDDKRPTLTGIAQKGSTVYLLNDKNEKIGSAVADKVTGKWVMEPAQDLQDGINSLRLMAEETFGGKLRAGAPSAAFDIVIVGDNATVTITDAFDDAGSFTGALGNGALTDDATPTLRGEVSIGSTVIVYYRLAGSPTWAGSATATVSGETWTWTPGSNLPYGRYEFQASTGDVASALFELEIASPSDIVLRPRFETVIDDFGDATGLLESGAITDDATPTFQGRAEANSQVVIRYTLAGGAAASVTVDADSTGRWSWPPDTELAAGQWSFDVKSLGQTHWNDSFDLIIVSESDGGFAPVIDYAVDDFGPVTGNLGSGGSTDDSTPALHGRAEANSLVILRYTLGDGHYASASIKADAAGNWSWTPPELASGSWTFEVKKTGQMDWSSFTLTIDPNADRNASIDSALDNAGPVTGSLSSGASTDDTTPTLRGTGPASSVITLRYKLGNGSYTLDSVSVDADGNWSWTPDTLAKGSWTFEVQKAGQSDWSSFQLTIDPDLDRYPTIDSALDNAGPVTGSLSSGASTDDTTPTLRGTGPANSVITLRYKLGNGGYSVDSASVDADGNWSWTPNTLAKGSWTFEVQKAGQSGWSSFKLTIDPALDLKPTIDSAWDDFGAVTGSLTSGDTTDDNTPTLRGTGVAGTIIHFQNGLAGGKWYDVGSTVVKADGTWEWTSPVLSKNGTWEFHAKAQNGDVISGWTGKFILKYVAAAGPVITDALDDVGPVTGSLSSGASTDDSTPTLRGTGPANSTITLRYKLGSGSYASTTVNVDANGDWSWTPDTLAKGSWTFEVQNAGQNGWNSFQLTIDPDLDRYPTIDSALDNAGPVTGSLSSGASTDDTTPTLRGTGPANGTITLRYKMDGGNYASTTVSVDNAGNWSWTPDTLTKGSWTFEVQKAGQSDWSSFTLTIDPDLDRYPTIDSALDNAGPVTGSLSSGASTDDTTPTLHGSGPASSTITLRYKLGSGSYASTTVSVDGNGNWSWTPDTLAEGSWTFEVQKAGQSDWSSFTLTIDPNLDRNATIDSAFDNVGPVTGSLSSGGSTDDTTPTLRGSGPANSTITLRYKMDGGSYASTTVSVDVNGTWSWTPDTLAEGSWTFEVQKAGQNDWSSFTLTIDPVLDRYPTIDSALDNEGPVTDTLRSGDTTDDSTPTLRGTGVANSVITLRYKLDSGSYASTTVNVDGNGKWTWTPDTLASGSWTFEVQKAGQNGWSSFTLTIDPTVDHDAVITSAWDDFGAVTGTIANGGITDDSTPTLRGTGPANSSITLKYSNGDRSAGIMIKVDASGNWTWTAPELEEGHWTFEVKKTGQESASRYELTIDANADHNASIDSAFDNVGPVTGSLSSGATTDDTTPTLHGTGPANSVITLRYKLGNGGYTLDSASVDADGNWSWTPKTLAKGNWTFEVQKASQNDWSSFTLTIDPTVDRNATIDYAYDNFGDVKGMIARGGITDDATPTLSGTGPANSLISLRYKLGSGTYTTTSVSVDANGNWSWTPDALAKGSWTFEVQRAGQSDWKSFQLTIEPTADRKPIIESAWDDFGPTTGLIANGGTTDDSTPTLRGTGAANSTILLRYFCLATMYEDTIKVDASGNWTWTAPELIDGLWTFEVKKQGDYKWNSYELTIDSNADRDATIDSALDNAGPVTGSLASGATTDDTTPTLRGSGPANSVITLRYKLGNDSYASTTVNVDGSGKWTWTSSALAKGSWTFEVQKAGQSDWSSFQLTIDPTLDMQPIIDDAWDNFGAVTGSLQNGDTTDDSTPTLRGRGVAGTIIHIERCLSGMQWASVGSTVVKTDGTWGWTSPALSSSNTWNFQARAQTGDHYSAWSDKFVVEYVAAAPGAPVITDAFDNFGAETGSLASGDTTDDQTPTLRGTALANSVVMIRAQHAAGEKIFSVQASADGNWSWTPEKALAKGDWDFQVKNSGAESWGQTFELNLDRGPVKSSIIDFERYNAGDVEPSHQYWFEDNFYFNFFNLVGEEKYTHVVDTPDNAPDILGDKAFIIGDYTQAVIGHYGPIDPPYENFKCDIWYAGETEMRFKFYLQLFKGSRDPQEFTIRMKAGEVFSLNVQDYIEDKSIQPEIYFLKFEFGHNSRNVYIDNLSIEYSPKALENLSDKVENLVHFLDGVDALIEHAIIGSETQVDTLQLTGKDQLLDLSQHKAEIQSVEIFDIRGSGDNTLKIDLDALLHYGEKDLFIEDGKTQLMVNGDAGDVVQLKDILPEGSDISEWQHQQGTVTVAGVEYEVYSHGDDAELLVQQGVKTELI</sequence>
<feature type="region of interest" description="Disordered" evidence="1">
    <location>
        <begin position="844"/>
        <end position="863"/>
    </location>
</feature>
<dbReference type="Pfam" id="PF19077">
    <property type="entry name" value="Big_13"/>
    <property type="match status" value="15"/>
</dbReference>
<feature type="region of interest" description="Disordered" evidence="1">
    <location>
        <begin position="1149"/>
        <end position="1169"/>
    </location>
</feature>
<feature type="domain" description="Bacterial Ig-like" evidence="2">
    <location>
        <begin position="633"/>
        <end position="716"/>
    </location>
</feature>
<dbReference type="EMBL" id="CP158292">
    <property type="protein sequence ID" value="XBV43397.1"/>
    <property type="molecule type" value="Genomic_DNA"/>
</dbReference>
<protein>
    <submittedName>
        <fullName evidence="3">Ig-like domain-containing protein</fullName>
    </submittedName>
</protein>
<name>A0AAU7TS76_9GAMM</name>
<feature type="region of interest" description="Disordered" evidence="1">
    <location>
        <begin position="532"/>
        <end position="552"/>
    </location>
</feature>
<dbReference type="Gene3D" id="3.30.420.430">
    <property type="match status" value="10"/>
</dbReference>
<dbReference type="InterPro" id="IPR013783">
    <property type="entry name" value="Ig-like_fold"/>
</dbReference>
<feature type="domain" description="Bacterial Ig-like" evidence="2">
    <location>
        <begin position="1757"/>
        <end position="1840"/>
    </location>
</feature>
<dbReference type="InterPro" id="IPR044016">
    <property type="entry name" value="Big_13"/>
</dbReference>
<feature type="domain" description="Bacterial Ig-like" evidence="2">
    <location>
        <begin position="943"/>
        <end position="1026"/>
    </location>
</feature>
<reference evidence="3" key="1">
    <citation type="submission" date="2024-06" db="EMBL/GenBank/DDBJ databases">
        <title>Multiomics insights into the TNT degradation mechanism by Pantoea sp. BJ2 isolated from an ammunition destruction site.</title>
        <authorList>
            <person name="Luo J."/>
        </authorList>
    </citation>
    <scope>NUCLEOTIDE SEQUENCE</scope>
    <source>
        <strain evidence="3">BJ2</strain>
    </source>
</reference>
<accession>A0AAU7TS76</accession>
<feature type="domain" description="Bacterial Ig-like" evidence="2">
    <location>
        <begin position="319"/>
        <end position="392"/>
    </location>
</feature>
<dbReference type="RefSeq" id="WP_350260861.1">
    <property type="nucleotide sequence ID" value="NZ_CP158292.1"/>
</dbReference>
<feature type="domain" description="Bacterial Ig-like" evidence="2">
    <location>
        <begin position="214"/>
        <end position="293"/>
    </location>
</feature>
<feature type="compositionally biased region" description="Polar residues" evidence="1">
    <location>
        <begin position="1047"/>
        <end position="1067"/>
    </location>
</feature>
<feature type="region of interest" description="Disordered" evidence="1">
    <location>
        <begin position="941"/>
        <end position="966"/>
    </location>
</feature>
<feature type="domain" description="Bacterial Ig-like" evidence="2">
    <location>
        <begin position="1453"/>
        <end position="1535"/>
    </location>
</feature>
<feature type="compositionally biased region" description="Low complexity" evidence="1">
    <location>
        <begin position="1149"/>
        <end position="1164"/>
    </location>
</feature>
<dbReference type="Gene3D" id="2.60.40.10">
    <property type="entry name" value="Immunoglobulins"/>
    <property type="match status" value="6"/>
</dbReference>
<organism evidence="3">
    <name type="scientific">Pantoea sp. BJ2</name>
    <dbReference type="NCBI Taxonomy" id="3141322"/>
    <lineage>
        <taxon>Bacteria</taxon>
        <taxon>Pseudomonadati</taxon>
        <taxon>Pseudomonadota</taxon>
        <taxon>Gammaproteobacteria</taxon>
        <taxon>Enterobacterales</taxon>
        <taxon>Erwiniaceae</taxon>
        <taxon>Pantoea</taxon>
    </lineage>
</organism>
<feature type="compositionally biased region" description="Polar residues" evidence="1">
    <location>
        <begin position="533"/>
        <end position="552"/>
    </location>
</feature>
<feature type="domain" description="Bacterial Ig-like" evidence="2">
    <location>
        <begin position="531"/>
        <end position="614"/>
    </location>
</feature>
<gene>
    <name evidence="3" type="ORF">AAF463_12300</name>
</gene>
<feature type="domain" description="Bacterial Ig-like" evidence="2">
    <location>
        <begin position="1556"/>
        <end position="1636"/>
    </location>
</feature>
<feature type="domain" description="Bacterial Ig-like" evidence="2">
    <location>
        <begin position="1045"/>
        <end position="1128"/>
    </location>
</feature>
<proteinExistence type="predicted"/>
<feature type="region of interest" description="Disordered" evidence="1">
    <location>
        <begin position="631"/>
        <end position="654"/>
    </location>
</feature>
<evidence type="ECO:0000256" key="1">
    <source>
        <dbReference type="SAM" id="MobiDB-lite"/>
    </source>
</evidence>
<feature type="domain" description="Bacterial Ig-like" evidence="2">
    <location>
        <begin position="1965"/>
        <end position="2036"/>
    </location>
</feature>